<feature type="domain" description="Glutamine amidotransferase" evidence="1">
    <location>
        <begin position="48"/>
        <end position="193"/>
    </location>
</feature>
<dbReference type="InterPro" id="IPR044992">
    <property type="entry name" value="ChyE-like"/>
</dbReference>
<evidence type="ECO:0000313" key="2">
    <source>
        <dbReference type="EMBL" id="THG31803.1"/>
    </source>
</evidence>
<dbReference type="SUPFAM" id="SSF52317">
    <property type="entry name" value="Class I glutamine amidotransferase-like"/>
    <property type="match status" value="1"/>
</dbReference>
<evidence type="ECO:0000259" key="1">
    <source>
        <dbReference type="Pfam" id="PF00117"/>
    </source>
</evidence>
<dbReference type="GO" id="GO:0005829">
    <property type="term" value="C:cytosol"/>
    <property type="evidence" value="ECO:0007669"/>
    <property type="project" value="TreeGrafter"/>
</dbReference>
<accession>A0A4S4FMW5</accession>
<gene>
    <name evidence="2" type="ORF">E6C64_07060</name>
</gene>
<dbReference type="AlphaFoldDB" id="A0A4S4FMW5"/>
<proteinExistence type="predicted"/>
<keyword evidence="2" id="KW-0315">Glutamine amidotransferase</keyword>
<organism evidence="2 3">
    <name type="scientific">Naasia lichenicola</name>
    <dbReference type="NCBI Taxonomy" id="2565933"/>
    <lineage>
        <taxon>Bacteria</taxon>
        <taxon>Bacillati</taxon>
        <taxon>Actinomycetota</taxon>
        <taxon>Actinomycetes</taxon>
        <taxon>Micrococcales</taxon>
        <taxon>Microbacteriaceae</taxon>
        <taxon>Naasia</taxon>
    </lineage>
</organism>
<dbReference type="RefSeq" id="WP_136426923.1">
    <property type="nucleotide sequence ID" value="NZ_SSSM01000003.1"/>
</dbReference>
<dbReference type="Gene3D" id="3.40.50.880">
    <property type="match status" value="1"/>
</dbReference>
<dbReference type="Pfam" id="PF00117">
    <property type="entry name" value="GATase"/>
    <property type="match status" value="1"/>
</dbReference>
<dbReference type="GO" id="GO:0016740">
    <property type="term" value="F:transferase activity"/>
    <property type="evidence" value="ECO:0007669"/>
    <property type="project" value="UniProtKB-KW"/>
</dbReference>
<reference evidence="2 3" key="1">
    <citation type="submission" date="2019-04" db="EMBL/GenBank/DDBJ databases">
        <authorList>
            <person name="Jiang L."/>
        </authorList>
    </citation>
    <scope>NUCLEOTIDE SEQUENCE [LARGE SCALE GENOMIC DNA]</scope>
    <source>
        <strain evidence="2 3">YIM 131853</strain>
    </source>
</reference>
<dbReference type="Proteomes" id="UP000309133">
    <property type="component" value="Unassembled WGS sequence"/>
</dbReference>
<keyword evidence="3" id="KW-1185">Reference proteome</keyword>
<sequence length="245" mass="26735">MKPFLLLATRPEDAAADGEYEAMLRFSGLDESELHRIRLEQQPLGELRLEDYSGLIMGGSPFNSSDPPETKSAVQLRVEGELATLLDAVVAADFPMLGACYGVGTIGTHQGAVVDRTYSEPVGPVSVMLTDEGRKDPIFGLLPTEFEAFVGHKEAVRELPPHAVRLASSPACPVQAFRIGANVYATQFHPELDAAGIETRIDVYRHAGYFPPEEAEALKDRARASDVRHPSTVLKRFVERYAVSA</sequence>
<dbReference type="PROSITE" id="PS51273">
    <property type="entry name" value="GATASE_TYPE_1"/>
    <property type="match status" value="1"/>
</dbReference>
<name>A0A4S4FMW5_9MICO</name>
<dbReference type="EMBL" id="SSSM01000003">
    <property type="protein sequence ID" value="THG31803.1"/>
    <property type="molecule type" value="Genomic_DNA"/>
</dbReference>
<dbReference type="NCBIfam" id="NF005743">
    <property type="entry name" value="PRK07567.1"/>
    <property type="match status" value="1"/>
</dbReference>
<keyword evidence="2" id="KW-0808">Transferase</keyword>
<dbReference type="OrthoDB" id="5196541at2"/>
<dbReference type="InterPro" id="IPR029062">
    <property type="entry name" value="Class_I_gatase-like"/>
</dbReference>
<evidence type="ECO:0000313" key="3">
    <source>
        <dbReference type="Proteomes" id="UP000309133"/>
    </source>
</evidence>
<dbReference type="PANTHER" id="PTHR42695">
    <property type="entry name" value="GLUTAMINE AMIDOTRANSFERASE YLR126C-RELATED"/>
    <property type="match status" value="1"/>
</dbReference>
<dbReference type="PANTHER" id="PTHR42695:SF5">
    <property type="entry name" value="GLUTAMINE AMIDOTRANSFERASE YLR126C-RELATED"/>
    <property type="match status" value="1"/>
</dbReference>
<protein>
    <submittedName>
        <fullName evidence="2">Glutamine amidotransferase</fullName>
    </submittedName>
</protein>
<dbReference type="InterPro" id="IPR017926">
    <property type="entry name" value="GATASE"/>
</dbReference>
<dbReference type="CDD" id="cd01741">
    <property type="entry name" value="GATase1_1"/>
    <property type="match status" value="1"/>
</dbReference>
<comment type="caution">
    <text evidence="2">The sequence shown here is derived from an EMBL/GenBank/DDBJ whole genome shotgun (WGS) entry which is preliminary data.</text>
</comment>